<keyword evidence="14" id="KW-1185">Reference proteome</keyword>
<evidence type="ECO:0000256" key="1">
    <source>
        <dbReference type="ARBA" id="ARBA00022553"/>
    </source>
</evidence>
<evidence type="ECO:0000256" key="3">
    <source>
        <dbReference type="ARBA" id="ARBA00022741"/>
    </source>
</evidence>
<evidence type="ECO:0000259" key="11">
    <source>
        <dbReference type="Pfam" id="PF13090"/>
    </source>
</evidence>
<feature type="domain" description="Polyphosphate kinase middle" evidence="9">
    <location>
        <begin position="135"/>
        <end position="311"/>
    </location>
</feature>
<dbReference type="InterPro" id="IPR025198">
    <property type="entry name" value="PPK_N_dom"/>
</dbReference>
<reference evidence="13 14" key="1">
    <citation type="submission" date="2020-08" db="EMBL/GenBank/DDBJ databases">
        <title>Genomic Encyclopedia of Type Strains, Phase IV (KMG-IV): sequencing the most valuable type-strain genomes for metagenomic binning, comparative biology and taxonomic classification.</title>
        <authorList>
            <person name="Goeker M."/>
        </authorList>
    </citation>
    <scope>NUCLEOTIDE SEQUENCE [LARGE SCALE GENOMIC DNA]</scope>
    <source>
        <strain evidence="13 14">DSM 27026</strain>
    </source>
</reference>
<dbReference type="InterPro" id="IPR003414">
    <property type="entry name" value="PP_kinase"/>
</dbReference>
<dbReference type="RefSeq" id="WP_183267115.1">
    <property type="nucleotide sequence ID" value="NZ_JACHFJ010000012.1"/>
</dbReference>
<dbReference type="CDD" id="cd09165">
    <property type="entry name" value="PLDc_PaPPK1_C1_like"/>
    <property type="match status" value="1"/>
</dbReference>
<gene>
    <name evidence="6" type="primary">ppk</name>
    <name evidence="13" type="ORF">HNP71_002369</name>
</gene>
<evidence type="ECO:0000256" key="2">
    <source>
        <dbReference type="ARBA" id="ARBA00022679"/>
    </source>
</evidence>
<comment type="catalytic activity">
    <reaction evidence="6 7">
        <text>[phosphate](n) + ATP = [phosphate](n+1) + ADP</text>
        <dbReference type="Rhea" id="RHEA:19573"/>
        <dbReference type="Rhea" id="RHEA-COMP:9859"/>
        <dbReference type="Rhea" id="RHEA-COMP:14280"/>
        <dbReference type="ChEBI" id="CHEBI:16838"/>
        <dbReference type="ChEBI" id="CHEBI:30616"/>
        <dbReference type="ChEBI" id="CHEBI:456216"/>
        <dbReference type="EC" id="2.7.4.1"/>
    </reaction>
</comment>
<dbReference type="SUPFAM" id="SSF56024">
    <property type="entry name" value="Phospholipase D/nuclease"/>
    <property type="match status" value="2"/>
</dbReference>
<dbReference type="PANTHER" id="PTHR30218:SF0">
    <property type="entry name" value="POLYPHOSPHATE KINASE"/>
    <property type="match status" value="1"/>
</dbReference>
<dbReference type="GO" id="GO:0009358">
    <property type="term" value="C:polyphosphate kinase complex"/>
    <property type="evidence" value="ECO:0007669"/>
    <property type="project" value="InterPro"/>
</dbReference>
<dbReference type="Pfam" id="PF13089">
    <property type="entry name" value="PP_kinase_N"/>
    <property type="match status" value="1"/>
</dbReference>
<comment type="cofactor">
    <cofactor evidence="6">
        <name>Mg(2+)</name>
        <dbReference type="ChEBI" id="CHEBI:18420"/>
    </cofactor>
</comment>
<protein>
    <recommendedName>
        <fullName evidence="6 7">Polyphosphate kinase</fullName>
        <ecNumber evidence="6 7">2.7.4.1</ecNumber>
    </recommendedName>
    <alternativeName>
        <fullName evidence="6">ATP-polyphosphate phosphotransferase</fullName>
    </alternativeName>
    <alternativeName>
        <fullName evidence="6">Polyphosphoric acid kinase</fullName>
    </alternativeName>
</protein>
<proteinExistence type="inferred from homology"/>
<comment type="similarity">
    <text evidence="6 7">Belongs to the polyphosphate kinase 1 (PPK1) family.</text>
</comment>
<evidence type="ECO:0000259" key="10">
    <source>
        <dbReference type="Pfam" id="PF13089"/>
    </source>
</evidence>
<keyword evidence="4 6" id="KW-0418">Kinase</keyword>
<feature type="binding site" evidence="6">
    <location>
        <position position="475"/>
    </location>
    <ligand>
        <name>ATP</name>
        <dbReference type="ChEBI" id="CHEBI:30616"/>
    </ligand>
</feature>
<dbReference type="EMBL" id="JACHFJ010000012">
    <property type="protein sequence ID" value="MBB5374099.1"/>
    <property type="molecule type" value="Genomic_DNA"/>
</dbReference>
<dbReference type="InterPro" id="IPR036830">
    <property type="entry name" value="PP_kinase_middle_dom_sf"/>
</dbReference>
<dbReference type="NCBIfam" id="NF003918">
    <property type="entry name" value="PRK05443.1-2"/>
    <property type="match status" value="1"/>
</dbReference>
<dbReference type="Gene3D" id="3.30.1840.10">
    <property type="entry name" value="Polyphosphate kinase middle domain"/>
    <property type="match status" value="1"/>
</dbReference>
<evidence type="ECO:0000256" key="4">
    <source>
        <dbReference type="ARBA" id="ARBA00022777"/>
    </source>
</evidence>
<keyword evidence="2 6" id="KW-0808">Transferase</keyword>
<dbReference type="PIRSF" id="PIRSF015589">
    <property type="entry name" value="PP_kinase"/>
    <property type="match status" value="1"/>
</dbReference>
<feature type="binding site" evidence="6">
    <location>
        <position position="571"/>
    </location>
    <ligand>
        <name>ATP</name>
        <dbReference type="ChEBI" id="CHEBI:30616"/>
    </ligand>
</feature>
<feature type="domain" description="Polyphosphate kinase C-terminal" evidence="11">
    <location>
        <begin position="510"/>
        <end position="679"/>
    </location>
</feature>
<evidence type="ECO:0000313" key="14">
    <source>
        <dbReference type="Proteomes" id="UP000553706"/>
    </source>
</evidence>
<feature type="binding site" evidence="6">
    <location>
        <position position="382"/>
    </location>
    <ligand>
        <name>Mg(2+)</name>
        <dbReference type="ChEBI" id="CHEBI:18420"/>
    </ligand>
</feature>
<dbReference type="GO" id="GO:0005524">
    <property type="term" value="F:ATP binding"/>
    <property type="evidence" value="ECO:0007669"/>
    <property type="project" value="UniProtKB-KW"/>
</dbReference>
<keyword evidence="3 6" id="KW-0547">Nucleotide-binding</keyword>
<dbReference type="NCBIfam" id="NF003919">
    <property type="entry name" value="PRK05443.1-4"/>
    <property type="match status" value="1"/>
</dbReference>
<name>A0A840VPQ0_9PROT</name>
<comment type="caution">
    <text evidence="13">The sequence shown here is derived from an EMBL/GenBank/DDBJ whole genome shotgun (WGS) entry which is preliminary data.</text>
</comment>
<keyword evidence="5 6" id="KW-0067">ATP-binding</keyword>
<feature type="active site" description="Phosphohistidine intermediate" evidence="6">
    <location>
        <position position="442"/>
    </location>
</feature>
<feature type="domain" description="Polyphosphate kinase C-terminal" evidence="12">
    <location>
        <begin position="339"/>
        <end position="503"/>
    </location>
</feature>
<dbReference type="SUPFAM" id="SSF143724">
    <property type="entry name" value="PHP14-like"/>
    <property type="match status" value="1"/>
</dbReference>
<dbReference type="Pfam" id="PF13090">
    <property type="entry name" value="PP_kinase_C"/>
    <property type="match status" value="1"/>
</dbReference>
<evidence type="ECO:0000256" key="8">
    <source>
        <dbReference type="SAM" id="MobiDB-lite"/>
    </source>
</evidence>
<dbReference type="InterPro" id="IPR025200">
    <property type="entry name" value="PPK_C_dom2"/>
</dbReference>
<dbReference type="HAMAP" id="MF_00347">
    <property type="entry name" value="Polyphosphate_kinase"/>
    <property type="match status" value="1"/>
</dbReference>
<dbReference type="Proteomes" id="UP000553706">
    <property type="component" value="Unassembled WGS sequence"/>
</dbReference>
<dbReference type="GO" id="GO:0006799">
    <property type="term" value="P:polyphosphate biosynthetic process"/>
    <property type="evidence" value="ECO:0007669"/>
    <property type="project" value="UniProtKB-UniRule"/>
</dbReference>
<feature type="binding site" evidence="6">
    <location>
        <position position="599"/>
    </location>
    <ligand>
        <name>ATP</name>
        <dbReference type="ChEBI" id="CHEBI:30616"/>
    </ligand>
</feature>
<feature type="domain" description="Polyphosphate kinase N-terminal" evidence="10">
    <location>
        <begin position="20"/>
        <end position="123"/>
    </location>
</feature>
<evidence type="ECO:0000256" key="7">
    <source>
        <dbReference type="RuleBase" id="RU003800"/>
    </source>
</evidence>
<dbReference type="SUPFAM" id="SSF140356">
    <property type="entry name" value="PPK N-terminal domain-like"/>
    <property type="match status" value="1"/>
</dbReference>
<evidence type="ECO:0000259" key="9">
    <source>
        <dbReference type="Pfam" id="PF02503"/>
    </source>
</evidence>
<dbReference type="NCBIfam" id="NF003921">
    <property type="entry name" value="PRK05443.2-2"/>
    <property type="match status" value="1"/>
</dbReference>
<dbReference type="PANTHER" id="PTHR30218">
    <property type="entry name" value="POLYPHOSPHATE KINASE"/>
    <property type="match status" value="1"/>
</dbReference>
<dbReference type="AlphaFoldDB" id="A0A840VPQ0"/>
<evidence type="ECO:0000259" key="12">
    <source>
        <dbReference type="Pfam" id="PF17941"/>
    </source>
</evidence>
<dbReference type="EC" id="2.7.4.1" evidence="6 7"/>
<feature type="binding site" evidence="6">
    <location>
        <position position="412"/>
    </location>
    <ligand>
        <name>Mg(2+)</name>
        <dbReference type="ChEBI" id="CHEBI:18420"/>
    </ligand>
</feature>
<dbReference type="Gene3D" id="1.20.58.310">
    <property type="entry name" value="Polyphosphate kinase N-terminal domain"/>
    <property type="match status" value="1"/>
</dbReference>
<dbReference type="Pfam" id="PF02503">
    <property type="entry name" value="PP_kinase"/>
    <property type="match status" value="1"/>
</dbReference>
<dbReference type="Pfam" id="PF17941">
    <property type="entry name" value="PP_kinase_C_1"/>
    <property type="match status" value="1"/>
</dbReference>
<dbReference type="InterPro" id="IPR024953">
    <property type="entry name" value="PP_kinase_middle"/>
</dbReference>
<keyword evidence="1 6" id="KW-0597">Phosphoprotein</keyword>
<dbReference type="NCBIfam" id="TIGR03705">
    <property type="entry name" value="poly_P_kin"/>
    <property type="match status" value="1"/>
</dbReference>
<keyword evidence="6" id="KW-0460">Magnesium</keyword>
<comment type="function">
    <text evidence="6 7">Catalyzes the reversible transfer of the terminal phosphate of ATP to form a long-chain polyphosphate (polyP).</text>
</comment>
<evidence type="ECO:0000256" key="6">
    <source>
        <dbReference type="HAMAP-Rule" id="MF_00347"/>
    </source>
</evidence>
<dbReference type="NCBIfam" id="NF003917">
    <property type="entry name" value="PRK05443.1-1"/>
    <property type="match status" value="1"/>
</dbReference>
<evidence type="ECO:0000256" key="5">
    <source>
        <dbReference type="ARBA" id="ARBA00022840"/>
    </source>
</evidence>
<dbReference type="InterPro" id="IPR036832">
    <property type="entry name" value="PPK_N_dom_sf"/>
</dbReference>
<dbReference type="InterPro" id="IPR041108">
    <property type="entry name" value="PP_kinase_C_1"/>
</dbReference>
<accession>A0A840VPQ0</accession>
<dbReference type="Gene3D" id="3.30.870.10">
    <property type="entry name" value="Endonuclease Chain A"/>
    <property type="match status" value="2"/>
</dbReference>
<keyword evidence="6" id="KW-0479">Metal-binding</keyword>
<dbReference type="GO" id="GO:0046872">
    <property type="term" value="F:metal ion binding"/>
    <property type="evidence" value="ECO:0007669"/>
    <property type="project" value="UniProtKB-KW"/>
</dbReference>
<feature type="binding site" evidence="6">
    <location>
        <position position="58"/>
    </location>
    <ligand>
        <name>ATP</name>
        <dbReference type="ChEBI" id="CHEBI:30616"/>
    </ligand>
</feature>
<organism evidence="13 14">
    <name type="scientific">Acidocella aromatica</name>
    <dbReference type="NCBI Taxonomy" id="1303579"/>
    <lineage>
        <taxon>Bacteria</taxon>
        <taxon>Pseudomonadati</taxon>
        <taxon>Pseudomonadota</taxon>
        <taxon>Alphaproteobacteria</taxon>
        <taxon>Acetobacterales</taxon>
        <taxon>Acidocellaceae</taxon>
        <taxon>Acidocella</taxon>
    </lineage>
</organism>
<evidence type="ECO:0000313" key="13">
    <source>
        <dbReference type="EMBL" id="MBB5374099.1"/>
    </source>
</evidence>
<feature type="region of interest" description="Disordered" evidence="8">
    <location>
        <begin position="698"/>
        <end position="720"/>
    </location>
</feature>
<comment type="PTM">
    <text evidence="6 7">An intermediate of this reaction is the autophosphorylated ppk in which a phosphate is covalently linked to a histidine residue through a N-P bond.</text>
</comment>
<dbReference type="GO" id="GO:0008976">
    <property type="term" value="F:polyphosphate kinase activity"/>
    <property type="evidence" value="ECO:0007669"/>
    <property type="project" value="UniProtKB-UniRule"/>
</dbReference>
<sequence length="720" mass="79866">MDQIHSAEVPHIGLDDPARFINRELSWLDFNFRVVGEACNPRHPLLERLRFVSISASNLDEFYSVRVAGLIGQERAGVLERSADGLSPAQQLHAINTHARELIGAQQAAYAELRGLLAQAGLVVCTAAELTSDDATFLDSYFMERVFPVLTPLAVDPAHPFPFIPNMGLVMALTLSRDDDKGQMSALIPLPSQIERFVRLPAGAGPIRFIMLEELVAMNMGRLFPGFTVEGSGLFRVIRDTDVEFEEEAEDLVRSYETALKRRRRGVAIQLTIQADMPADLRELVIDAIEAPVDEVFSESGFVGLVDVKQLIVDDRPDLLFTPYTPRFPERIRDFAGDCFAAIRAKDILVHHPFESFDVVVQFLRQAAMDPAVVAIKQTLYRTSRDSPIVGALIEAAEAGKSVTAMVELRARFDEEANIRLARALEAAGVQVVYGFVGLKTHAKVSYVVRREASALRAYVHFGTGNYHPITARIYTDLSFFTCDPALTRDAARLFNYMTGYARPEAMEQLAFSPLTTRKTIGTLIDTEIANAKHGKPSGIWLKMNSLVDDKLIDHLYEASRAGVPVSIVVRGICCLRPGVPGLSEHIRVKSIVGRFLEHARVCVFADGHPLPSRENKVFISSADWMGRNMDYRVETFVPIHNPTVHAQILDQIMVVNLRDDAQSSVLHPDGTWHRVQPGDPPASAHDYFMTNPSLSGRGSALHGGLAAERPKPKYKRRVD</sequence>